<organism evidence="3 4">
    <name type="scientific">Salinispora arenicola</name>
    <dbReference type="NCBI Taxonomy" id="168697"/>
    <lineage>
        <taxon>Bacteria</taxon>
        <taxon>Bacillati</taxon>
        <taxon>Actinomycetota</taxon>
        <taxon>Actinomycetes</taxon>
        <taxon>Micromonosporales</taxon>
        <taxon>Micromonosporaceae</taxon>
        <taxon>Salinispora</taxon>
    </lineage>
</organism>
<keyword evidence="1" id="KW-0812">Transmembrane</keyword>
<dbReference type="EMBL" id="BOQM01000015">
    <property type="protein sequence ID" value="GIM85650.1"/>
    <property type="molecule type" value="Genomic_DNA"/>
</dbReference>
<comment type="caution">
    <text evidence="3">The sequence shown here is derived from an EMBL/GenBank/DDBJ whole genome shotgun (WGS) entry which is preliminary data.</text>
</comment>
<keyword evidence="1" id="KW-1133">Transmembrane helix</keyword>
<keyword evidence="5" id="KW-1185">Reference proteome</keyword>
<feature type="transmembrane region" description="Helical" evidence="1">
    <location>
        <begin position="113"/>
        <end position="132"/>
    </location>
</feature>
<dbReference type="RefSeq" id="WP_016812727.1">
    <property type="nucleotide sequence ID" value="NZ_BOQM01000015.1"/>
</dbReference>
<dbReference type="EMBL" id="VFOL01000001">
    <property type="protein sequence ID" value="TQL38230.1"/>
    <property type="molecule type" value="Genomic_DNA"/>
</dbReference>
<accession>A0A542XQY9</accession>
<dbReference type="Proteomes" id="UP000677457">
    <property type="component" value="Unassembled WGS sequence"/>
</dbReference>
<evidence type="ECO:0000313" key="5">
    <source>
        <dbReference type="Proteomes" id="UP000677457"/>
    </source>
</evidence>
<feature type="transmembrane region" description="Helical" evidence="1">
    <location>
        <begin position="80"/>
        <end position="101"/>
    </location>
</feature>
<name>A0A542XQY9_SALAC</name>
<evidence type="ECO:0000256" key="1">
    <source>
        <dbReference type="SAM" id="Phobius"/>
    </source>
</evidence>
<dbReference type="GeneID" id="93772619"/>
<dbReference type="AlphaFoldDB" id="A0A542XQY9"/>
<sequence>MPQLDELVNQWLQHLETSEPALAPHLDEIADHICADAQARIDTGSDVSVAFAAAVEAFGAPRDVAKDYLVSARRPERRAAAGYGAVVIGVSLVVTTTAVLIDKAFYPLDPRWLALGLVVPPVAALCIVMWRLSNNRAASRLGEPR</sequence>
<dbReference type="Proteomes" id="UP000315983">
    <property type="component" value="Unassembled WGS sequence"/>
</dbReference>
<evidence type="ECO:0000313" key="4">
    <source>
        <dbReference type="Proteomes" id="UP000315983"/>
    </source>
</evidence>
<evidence type="ECO:0000313" key="2">
    <source>
        <dbReference type="EMBL" id="GIM85650.1"/>
    </source>
</evidence>
<proteinExistence type="predicted"/>
<protein>
    <submittedName>
        <fullName evidence="3">Uncharacterized protein</fullName>
    </submittedName>
</protein>
<evidence type="ECO:0000313" key="3">
    <source>
        <dbReference type="EMBL" id="TQL38230.1"/>
    </source>
</evidence>
<keyword evidence="1" id="KW-0472">Membrane</keyword>
<reference evidence="3 4" key="1">
    <citation type="submission" date="2019-06" db="EMBL/GenBank/DDBJ databases">
        <title>Sequencing the genomes of 1000 actinobacteria strains.</title>
        <authorList>
            <person name="Klenk H.-P."/>
        </authorList>
    </citation>
    <scope>NUCLEOTIDE SEQUENCE [LARGE SCALE GENOMIC DNA]</scope>
    <source>
        <strain evidence="3 4">DSM 44819</strain>
    </source>
</reference>
<reference evidence="2 5" key="2">
    <citation type="submission" date="2021-03" db="EMBL/GenBank/DDBJ databases">
        <title>Whole genome shotgun sequence of Salinispora arenicola NBRC 105043.</title>
        <authorList>
            <person name="Komaki H."/>
            <person name="Tamura T."/>
        </authorList>
    </citation>
    <scope>NUCLEOTIDE SEQUENCE [LARGE SCALE GENOMIC DNA]</scope>
    <source>
        <strain evidence="2 5">NBRC 105043</strain>
    </source>
</reference>
<gene>
    <name evidence="3" type="ORF">FB564_3423</name>
    <name evidence="2" type="ORF">Sar04_23860</name>
</gene>